<dbReference type="RefSeq" id="WP_369329339.1">
    <property type="nucleotide sequence ID" value="NZ_JAULBC010000002.1"/>
</dbReference>
<evidence type="ECO:0000259" key="9">
    <source>
        <dbReference type="Pfam" id="PF16916"/>
    </source>
</evidence>
<dbReference type="Gene3D" id="3.30.70.1350">
    <property type="entry name" value="Cation efflux protein, cytoplasmic domain"/>
    <property type="match status" value="1"/>
</dbReference>
<feature type="transmembrane region" description="Helical" evidence="7">
    <location>
        <begin position="157"/>
        <end position="174"/>
    </location>
</feature>
<comment type="similarity">
    <text evidence="2">Belongs to the cation diffusion facilitator (CDF) transporter (TC 2.A.4) family.</text>
</comment>
<dbReference type="SUPFAM" id="SSF161111">
    <property type="entry name" value="Cation efflux protein transmembrane domain-like"/>
    <property type="match status" value="1"/>
</dbReference>
<evidence type="ECO:0000256" key="1">
    <source>
        <dbReference type="ARBA" id="ARBA00004141"/>
    </source>
</evidence>
<evidence type="ECO:0000256" key="3">
    <source>
        <dbReference type="ARBA" id="ARBA00022448"/>
    </source>
</evidence>
<comment type="subcellular location">
    <subcellularLocation>
        <location evidence="1">Membrane</location>
        <topology evidence="1">Multi-pass membrane protein</topology>
    </subcellularLocation>
</comment>
<proteinExistence type="inferred from homology"/>
<feature type="transmembrane region" description="Helical" evidence="7">
    <location>
        <begin position="78"/>
        <end position="97"/>
    </location>
</feature>
<dbReference type="Gene3D" id="1.20.1510.10">
    <property type="entry name" value="Cation efflux protein transmembrane domain"/>
    <property type="match status" value="1"/>
</dbReference>
<dbReference type="PANTHER" id="PTHR43840">
    <property type="entry name" value="MITOCHONDRIAL METAL TRANSPORTER 1-RELATED"/>
    <property type="match status" value="1"/>
</dbReference>
<reference evidence="10 11" key="1">
    <citation type="submission" date="2023-07" db="EMBL/GenBank/DDBJ databases">
        <authorList>
            <person name="Lian W.-H."/>
        </authorList>
    </citation>
    <scope>NUCLEOTIDE SEQUENCE [LARGE SCALE GENOMIC DNA]</scope>
    <source>
        <strain evidence="10 11">SYSU DXS3180</strain>
    </source>
</reference>
<evidence type="ECO:0000313" key="11">
    <source>
        <dbReference type="Proteomes" id="UP001560573"/>
    </source>
</evidence>
<gene>
    <name evidence="10" type="ORF">QTN47_10560</name>
</gene>
<accession>A0ABV3ZDI0</accession>
<protein>
    <submittedName>
        <fullName evidence="10">Cation diffusion facilitator family transporter</fullName>
    </submittedName>
</protein>
<dbReference type="EMBL" id="JAULBC010000002">
    <property type="protein sequence ID" value="MEX6687939.1"/>
    <property type="molecule type" value="Genomic_DNA"/>
</dbReference>
<feature type="transmembrane region" description="Helical" evidence="7">
    <location>
        <begin position="117"/>
        <end position="136"/>
    </location>
</feature>
<dbReference type="InterPro" id="IPR058533">
    <property type="entry name" value="Cation_efflux_TM"/>
</dbReference>
<feature type="domain" description="Cation efflux protein transmembrane" evidence="8">
    <location>
        <begin position="15"/>
        <end position="204"/>
    </location>
</feature>
<keyword evidence="5 7" id="KW-1133">Transmembrane helix</keyword>
<dbReference type="InterPro" id="IPR027469">
    <property type="entry name" value="Cation_efflux_TMD_sf"/>
</dbReference>
<dbReference type="InterPro" id="IPR027470">
    <property type="entry name" value="Cation_efflux_CTD"/>
</dbReference>
<comment type="caution">
    <text evidence="10">The sequence shown here is derived from an EMBL/GenBank/DDBJ whole genome shotgun (WGS) entry which is preliminary data.</text>
</comment>
<evidence type="ECO:0000256" key="5">
    <source>
        <dbReference type="ARBA" id="ARBA00022989"/>
    </source>
</evidence>
<sequence>MESAKQNFKVQQWITALSVILFVVKIIAYYQTHSLAILSDALESIVNVLAGFIGLYSLWVASKPRDIDHPYGHGKAEFVSAAVEGGLIISAGILILYESIQNLISSKPLQALDNGLWLVGITAVLNYIAGFICVAIGRRNKSLALEASGKHLKVDTYSTLAIIAGLIIMLYTKLYWLDKVISFIMAGIVIYNGYKIVRSSLAGIMDEADMELLEKMVSVLNANRRTNWIDLHNLRVIKYGSLLHVDCHLTVPWYLSVHDAHYEVDALEDLIKKEFGDALEMFVHIDGCLPMSCPICSKEDCPVRQHPFKNKLAWTLENILMNERHNEKTPERFVHKPHHVY</sequence>
<evidence type="ECO:0000256" key="4">
    <source>
        <dbReference type="ARBA" id="ARBA00022692"/>
    </source>
</evidence>
<dbReference type="Pfam" id="PF01545">
    <property type="entry name" value="Cation_efflux"/>
    <property type="match status" value="1"/>
</dbReference>
<keyword evidence="11" id="KW-1185">Reference proteome</keyword>
<dbReference type="Proteomes" id="UP001560573">
    <property type="component" value="Unassembled WGS sequence"/>
</dbReference>
<keyword evidence="3" id="KW-0813">Transport</keyword>
<keyword evidence="6 7" id="KW-0472">Membrane</keyword>
<dbReference type="NCBIfam" id="TIGR01297">
    <property type="entry name" value="CDF"/>
    <property type="match status" value="1"/>
</dbReference>
<evidence type="ECO:0000256" key="7">
    <source>
        <dbReference type="SAM" id="Phobius"/>
    </source>
</evidence>
<feature type="transmembrane region" description="Helical" evidence="7">
    <location>
        <begin position="12"/>
        <end position="30"/>
    </location>
</feature>
<dbReference type="InterPro" id="IPR002524">
    <property type="entry name" value="Cation_efflux"/>
</dbReference>
<dbReference type="Pfam" id="PF16916">
    <property type="entry name" value="ZT_dimer"/>
    <property type="match status" value="1"/>
</dbReference>
<evidence type="ECO:0000256" key="6">
    <source>
        <dbReference type="ARBA" id="ARBA00023136"/>
    </source>
</evidence>
<organism evidence="10 11">
    <name type="scientific">Danxiaibacter flavus</name>
    <dbReference type="NCBI Taxonomy" id="3049108"/>
    <lineage>
        <taxon>Bacteria</taxon>
        <taxon>Pseudomonadati</taxon>
        <taxon>Bacteroidota</taxon>
        <taxon>Chitinophagia</taxon>
        <taxon>Chitinophagales</taxon>
        <taxon>Chitinophagaceae</taxon>
        <taxon>Danxiaibacter</taxon>
    </lineage>
</organism>
<dbReference type="PANTHER" id="PTHR43840:SF15">
    <property type="entry name" value="MITOCHONDRIAL METAL TRANSPORTER 1-RELATED"/>
    <property type="match status" value="1"/>
</dbReference>
<evidence type="ECO:0000259" key="8">
    <source>
        <dbReference type="Pfam" id="PF01545"/>
    </source>
</evidence>
<feature type="transmembrane region" description="Helical" evidence="7">
    <location>
        <begin position="36"/>
        <end position="58"/>
    </location>
</feature>
<dbReference type="InterPro" id="IPR036837">
    <property type="entry name" value="Cation_efflux_CTD_sf"/>
</dbReference>
<keyword evidence="4 7" id="KW-0812">Transmembrane</keyword>
<evidence type="ECO:0000256" key="2">
    <source>
        <dbReference type="ARBA" id="ARBA00008114"/>
    </source>
</evidence>
<dbReference type="InterPro" id="IPR050291">
    <property type="entry name" value="CDF_Transporter"/>
</dbReference>
<evidence type="ECO:0000313" key="10">
    <source>
        <dbReference type="EMBL" id="MEX6687939.1"/>
    </source>
</evidence>
<dbReference type="SUPFAM" id="SSF160240">
    <property type="entry name" value="Cation efflux protein cytoplasmic domain-like"/>
    <property type="match status" value="1"/>
</dbReference>
<feature type="domain" description="Cation efflux protein cytoplasmic" evidence="9">
    <location>
        <begin position="213"/>
        <end position="287"/>
    </location>
</feature>
<name>A0ABV3ZDI0_9BACT</name>